<reference evidence="1" key="1">
    <citation type="journal article" date="2019" name="Genome Biol. Evol.">
        <title>The Rhododendron genome and chromosomal organization provide insight into shared whole-genome duplications across the heath family (Ericaceae).</title>
        <authorList>
            <person name="Soza V.L."/>
            <person name="Lindsley D."/>
            <person name="Waalkes A."/>
            <person name="Ramage E."/>
            <person name="Patwardhan R.P."/>
            <person name="Burton J.N."/>
            <person name="Adey A."/>
            <person name="Kumar A."/>
            <person name="Qiu R."/>
            <person name="Shendure J."/>
            <person name="Hall B."/>
        </authorList>
    </citation>
    <scope>NUCLEOTIDE SEQUENCE</scope>
    <source>
        <strain evidence="1">RSF 1966-606</strain>
    </source>
</reference>
<organism evidence="1">
    <name type="scientific">Rhododendron williamsianum</name>
    <dbReference type="NCBI Taxonomy" id="262921"/>
    <lineage>
        <taxon>Eukaryota</taxon>
        <taxon>Viridiplantae</taxon>
        <taxon>Streptophyta</taxon>
        <taxon>Embryophyta</taxon>
        <taxon>Tracheophyta</taxon>
        <taxon>Spermatophyta</taxon>
        <taxon>Magnoliopsida</taxon>
        <taxon>eudicotyledons</taxon>
        <taxon>Gunneridae</taxon>
        <taxon>Pentapetalae</taxon>
        <taxon>asterids</taxon>
        <taxon>Ericales</taxon>
        <taxon>Ericaceae</taxon>
        <taxon>Ericoideae</taxon>
        <taxon>Rhodoreae</taxon>
        <taxon>Rhododendron</taxon>
    </lineage>
</organism>
<feature type="non-terminal residue" evidence="1">
    <location>
        <position position="1"/>
    </location>
</feature>
<name>A0A6A4KPK2_9ERIC</name>
<accession>A0A6A4KPK2</accession>
<gene>
    <name evidence="1" type="ORF">C3L33_23454</name>
</gene>
<comment type="caution">
    <text evidence="1">The sequence shown here is derived from an EMBL/GenBank/DDBJ whole genome shotgun (WGS) entry which is preliminary data.</text>
</comment>
<sequence length="233" mass="26045">VISDQVYNSNASVPVQDDGVEKSDQDFHIFQKRPKPFRLMKEASFVEDIVIIMWGTVVEAWATAKFGGNHDASSAEDELHTKSYTSLLDMLGKYVLKNVQQVPISYNPMSYNILSSLRTVLFSSLPKGGVDNSLMYNGVACTGRQIHAMRRWTHRMASCPELPPPLEDIFKSLFWFGNYANSNGQLTMWKEETTNWFGSYAMRFERTPDLSGCYAKVSGSGQGCGAAAGQKRT</sequence>
<dbReference type="EMBL" id="QEFC01007058">
    <property type="protein sequence ID" value="KAE9444648.1"/>
    <property type="molecule type" value="Genomic_DNA"/>
</dbReference>
<proteinExistence type="predicted"/>
<evidence type="ECO:0000313" key="1">
    <source>
        <dbReference type="EMBL" id="KAE9444648.1"/>
    </source>
</evidence>
<protein>
    <submittedName>
        <fullName evidence="1">Uncharacterized protein</fullName>
    </submittedName>
</protein>
<dbReference type="AlphaFoldDB" id="A0A6A4KPK2"/>
<dbReference type="OrthoDB" id="1909008at2759"/>